<evidence type="ECO:0000313" key="1">
    <source>
        <dbReference type="EMBL" id="NCS59600.1"/>
    </source>
</evidence>
<dbReference type="AlphaFoldDB" id="A0A966L719"/>
<protein>
    <submittedName>
        <fullName evidence="1">Uncharacterized protein</fullName>
    </submittedName>
</protein>
<organism evidence="1 2">
    <name type="scientific">Microcystis aeruginosa G11-04</name>
    <dbReference type="NCBI Taxonomy" id="2685956"/>
    <lineage>
        <taxon>Bacteria</taxon>
        <taxon>Bacillati</taxon>
        <taxon>Cyanobacteriota</taxon>
        <taxon>Cyanophyceae</taxon>
        <taxon>Oscillatoriophycideae</taxon>
        <taxon>Chroococcales</taxon>
        <taxon>Microcystaceae</taxon>
        <taxon>Microcystis</taxon>
    </lineage>
</organism>
<name>A0A966L719_MICAE</name>
<dbReference type="EMBL" id="JAADAI010000507">
    <property type="protein sequence ID" value="NCS59600.1"/>
    <property type="molecule type" value="Genomic_DNA"/>
</dbReference>
<accession>A0A966L719</accession>
<dbReference type="Proteomes" id="UP000799330">
    <property type="component" value="Unassembled WGS sequence"/>
</dbReference>
<comment type="caution">
    <text evidence="1">The sequence shown here is derived from an EMBL/GenBank/DDBJ whole genome shotgun (WGS) entry which is preliminary data.</text>
</comment>
<gene>
    <name evidence="1" type="ORF">GPJ16_23420</name>
</gene>
<proteinExistence type="predicted"/>
<reference evidence="1" key="1">
    <citation type="journal article" date="2019" name="Mol. Ecol.">
        <title>Genome evolution and host-microbiome shifts correspond with intraspecific niche divergence within harmful algal bloom-forming Microcystis aeruginosa.</title>
        <authorList>
            <person name="Jackrel S.L."/>
            <person name="White J.D."/>
            <person name="Evans J.T."/>
            <person name="Buffin K."/>
            <person name="Hayden K."/>
            <person name="Sarnelle O."/>
            <person name="Denef V.J."/>
        </authorList>
    </citation>
    <scope>NUCLEOTIDE SEQUENCE</scope>
    <source>
        <strain evidence="1">G11-04</strain>
    </source>
</reference>
<evidence type="ECO:0000313" key="2">
    <source>
        <dbReference type="Proteomes" id="UP000799330"/>
    </source>
</evidence>
<sequence>MSKVISFSISDRYLDKIRSLYPPLTDNLAAKQFLIDQLDEGLDTSPS</sequence>